<evidence type="ECO:0000256" key="2">
    <source>
        <dbReference type="ARBA" id="ARBA00009049"/>
    </source>
</evidence>
<keyword evidence="5" id="KW-0143">Chaperone</keyword>
<dbReference type="GO" id="GO:0005938">
    <property type="term" value="C:cell cortex"/>
    <property type="evidence" value="ECO:0007669"/>
    <property type="project" value="UniProtKB-SubCell"/>
</dbReference>
<comment type="subcellular location">
    <subcellularLocation>
        <location evidence="1">Cytoplasm</location>
        <location evidence="1">Cell cortex</location>
    </subcellularLocation>
</comment>
<proteinExistence type="inferred from homology"/>
<evidence type="ECO:0000256" key="5">
    <source>
        <dbReference type="ARBA" id="ARBA00023186"/>
    </source>
</evidence>
<dbReference type="PANTHER" id="PTHR12425">
    <property type="entry name" value="SYNEMBRYN"/>
    <property type="match status" value="1"/>
</dbReference>
<dbReference type="GO" id="GO:0005085">
    <property type="term" value="F:guanyl-nucleotide exchange factor activity"/>
    <property type="evidence" value="ECO:0007669"/>
    <property type="project" value="UniProtKB-UniRule"/>
</dbReference>
<dbReference type="GO" id="GO:0005886">
    <property type="term" value="C:plasma membrane"/>
    <property type="evidence" value="ECO:0007669"/>
    <property type="project" value="TreeGrafter"/>
</dbReference>
<keyword evidence="3 6" id="KW-0963">Cytoplasm</keyword>
<dbReference type="Ensembl" id="ENSEEET00000033946.2">
    <property type="protein sequence ID" value="ENSEEEP00000033552.2"/>
    <property type="gene ID" value="ENSEEEG00000015957.2"/>
</dbReference>
<dbReference type="GO" id="GO:0001965">
    <property type="term" value="F:G-protein alpha-subunit binding"/>
    <property type="evidence" value="ECO:0007669"/>
    <property type="project" value="UniProtKB-UniRule"/>
</dbReference>
<feature type="compositionally biased region" description="Low complexity" evidence="7">
    <location>
        <begin position="153"/>
        <end position="162"/>
    </location>
</feature>
<evidence type="ECO:0000256" key="6">
    <source>
        <dbReference type="RuleBase" id="RU369048"/>
    </source>
</evidence>
<feature type="compositionally biased region" description="Low complexity" evidence="7">
    <location>
        <begin position="599"/>
        <end position="610"/>
    </location>
</feature>
<dbReference type="PANTHER" id="PTHR12425:SF3">
    <property type="entry name" value="SYNEMBRYN"/>
    <property type="match status" value="1"/>
</dbReference>
<reference evidence="9" key="1">
    <citation type="journal article" date="2014" name="Science">
        <title>Nonhuman genetics. Genomic basis for the convergent evolution of electric organs.</title>
        <authorList>
            <person name="Gallant J.R."/>
            <person name="Traeger L.L."/>
            <person name="Volkening J.D."/>
            <person name="Moffett H."/>
            <person name="Chen P.H."/>
            <person name="Novina C.D."/>
            <person name="Phillips G.N.Jr."/>
            <person name="Anand R."/>
            <person name="Wells G.B."/>
            <person name="Pinch M."/>
            <person name="Guth R."/>
            <person name="Unguez G.A."/>
            <person name="Albert J.S."/>
            <person name="Zakon H.H."/>
            <person name="Samanta M.P."/>
            <person name="Sussman M.R."/>
        </authorList>
    </citation>
    <scope>NUCLEOTIDE SEQUENCE [LARGE SCALE GENOMIC DNA]</scope>
</reference>
<dbReference type="InterPro" id="IPR016024">
    <property type="entry name" value="ARM-type_fold"/>
</dbReference>
<feature type="compositionally biased region" description="Acidic residues" evidence="7">
    <location>
        <begin position="219"/>
        <end position="230"/>
    </location>
</feature>
<keyword evidence="9" id="KW-1185">Reference proteome</keyword>
<accession>A0A4W4GB59</accession>
<evidence type="ECO:0000256" key="7">
    <source>
        <dbReference type="SAM" id="MobiDB-lite"/>
    </source>
</evidence>
<comment type="similarity">
    <text evidence="2 6">Belongs to the synembryn family.</text>
</comment>
<feature type="region of interest" description="Disordered" evidence="7">
    <location>
        <begin position="591"/>
        <end position="617"/>
    </location>
</feature>
<dbReference type="STRING" id="8005.ENSEEEP00000033552"/>
<dbReference type="InterPro" id="IPR019318">
    <property type="entry name" value="Gua_nucleotide_exch_fac_Ric8"/>
</dbReference>
<dbReference type="SUPFAM" id="SSF48371">
    <property type="entry name" value="ARM repeat"/>
    <property type="match status" value="1"/>
</dbReference>
<dbReference type="Proteomes" id="UP000314983">
    <property type="component" value="Chromosome 1"/>
</dbReference>
<reference evidence="8" key="3">
    <citation type="submission" date="2020-05" db="EMBL/GenBank/DDBJ databases">
        <title>Electrophorus electricus (electric eel) genome, fEleEle1, primary haplotype.</title>
        <authorList>
            <person name="Myers G."/>
            <person name="Meyer A."/>
            <person name="Fedrigo O."/>
            <person name="Formenti G."/>
            <person name="Rhie A."/>
            <person name="Tracey A."/>
            <person name="Sims Y."/>
            <person name="Jarvis E.D."/>
        </authorList>
    </citation>
    <scope>NUCLEOTIDE SEQUENCE [LARGE SCALE GENOMIC DNA]</scope>
</reference>
<dbReference type="GO" id="GO:0007186">
    <property type="term" value="P:G protein-coupled receptor signaling pathway"/>
    <property type="evidence" value="ECO:0007669"/>
    <property type="project" value="TreeGrafter"/>
</dbReference>
<dbReference type="GeneTree" id="ENSGT00390000014700"/>
<feature type="region of interest" description="Disordered" evidence="7">
    <location>
        <begin position="532"/>
        <end position="559"/>
    </location>
</feature>
<evidence type="ECO:0000256" key="3">
    <source>
        <dbReference type="ARBA" id="ARBA00022490"/>
    </source>
</evidence>
<dbReference type="AlphaFoldDB" id="A0A4W4GB59"/>
<dbReference type="PRINTS" id="PR01802">
    <property type="entry name" value="SYNEMBRYN"/>
</dbReference>
<feature type="region of interest" description="Disordered" evidence="7">
    <location>
        <begin position="103"/>
        <end position="182"/>
    </location>
</feature>
<evidence type="ECO:0000256" key="1">
    <source>
        <dbReference type="ARBA" id="ARBA00004544"/>
    </source>
</evidence>
<comment type="subunit">
    <text evidence="6">Interacts with some GDP-bound G alpha proteins. Does not interact with G-alpha proteins when they are in complex with subunits beta and gamma.</text>
</comment>
<evidence type="ECO:0000256" key="4">
    <source>
        <dbReference type="ARBA" id="ARBA00022658"/>
    </source>
</evidence>
<evidence type="ECO:0000313" key="9">
    <source>
        <dbReference type="Proteomes" id="UP000314983"/>
    </source>
</evidence>
<feature type="region of interest" description="Disordered" evidence="7">
    <location>
        <begin position="203"/>
        <end position="230"/>
    </location>
</feature>
<reference evidence="8" key="5">
    <citation type="submission" date="2025-09" db="UniProtKB">
        <authorList>
            <consortium name="Ensembl"/>
        </authorList>
    </citation>
    <scope>IDENTIFICATION</scope>
</reference>
<reference evidence="9" key="2">
    <citation type="journal article" date="2017" name="Sci. Adv.">
        <title>A tail of two voltages: Proteomic comparison of the three electric organs of the electric eel.</title>
        <authorList>
            <person name="Traeger L.L."/>
            <person name="Sabat G."/>
            <person name="Barrett-Wilt G.A."/>
            <person name="Wells G.B."/>
            <person name="Sussman M.R."/>
        </authorList>
    </citation>
    <scope>NUCLEOTIDE SEQUENCE [LARGE SCALE GENOMIC DNA]</scope>
</reference>
<sequence>MCSLTLHSCIFLPFISLPPSPSLPSFSHSSPPSPQRLAAALIWFVQSQLQPGVLRACLSTLRILSRDWQAQAPFITDSAILTLARLAGITCLPLPNEEEEVEVREGEGSCCGSSTSDGCTHRETDSNPGTRADSGTAAPNSNRALSESAPEVTPAGAAAPTGHPRGSCCSKPRVTPPDMRGRPGEVVIETCYERCQPSRYGKNHSGMLARGKRDARGESEEEGEACYDDGEASRKEAMKALCNVIYNSQRAQERASHIHYILNQSLSYMTNSQARGVSMLTAALGQCLEVRWAEGFEVVTDITAPPISKDATQRAMEILKSLFNVTYTSDRVDSKILMCEPCPFPDPGHSDRHTVNLLSVLPLACLDVLLSVRLSEESRVSHGVNMDSVHALLLFMERRLDRGHKLKEKLTPVLNLLTESCRAHRETRHYLKQQILPPLREVALRPEQGNALRNKLVRLMTHVDTDLKHCSAELLFVLCKENVSRFVKYTGFGNAAGLLAEQGFLWDHGPSSQIQYSSDSDSDTEEYRNVRDRINPVTGQVEEPQPNPMEGMSEEEKEAEASRLVNMFNMLSRHKIIQPMRVAADGRLVPLAQERAEHSGNTGTSSGVNSKHQNKQH</sequence>
<dbReference type="Pfam" id="PF10165">
    <property type="entry name" value="Ric8"/>
    <property type="match status" value="1"/>
</dbReference>
<protein>
    <recommendedName>
        <fullName evidence="6">Synembryn</fullName>
    </recommendedName>
    <alternativeName>
        <fullName evidence="6">Protein Ric-8</fullName>
    </alternativeName>
</protein>
<dbReference type="InterPro" id="IPR008376">
    <property type="entry name" value="Chaperone_Ric-8_A/B"/>
</dbReference>
<reference evidence="8" key="4">
    <citation type="submission" date="2025-08" db="UniProtKB">
        <authorList>
            <consortium name="Ensembl"/>
        </authorList>
    </citation>
    <scope>IDENTIFICATION</scope>
</reference>
<keyword evidence="4 6" id="KW-0344">Guanine-nucleotide releasing factor</keyword>
<organism evidence="8 9">
    <name type="scientific">Electrophorus electricus</name>
    <name type="common">Electric eel</name>
    <name type="synonym">Gymnotus electricus</name>
    <dbReference type="NCBI Taxonomy" id="8005"/>
    <lineage>
        <taxon>Eukaryota</taxon>
        <taxon>Metazoa</taxon>
        <taxon>Chordata</taxon>
        <taxon>Craniata</taxon>
        <taxon>Vertebrata</taxon>
        <taxon>Euteleostomi</taxon>
        <taxon>Actinopterygii</taxon>
        <taxon>Neopterygii</taxon>
        <taxon>Teleostei</taxon>
        <taxon>Ostariophysi</taxon>
        <taxon>Gymnotiformes</taxon>
        <taxon>Gymnotoidei</taxon>
        <taxon>Gymnotidae</taxon>
        <taxon>Electrophorus</taxon>
    </lineage>
</organism>
<comment type="function">
    <text evidence="6">Chaperone that specifically binds and folds nascent G alpha proteins prior to G protein heterotrimer formation. Also acts as a guanine nucleotide exchange factor (GEF) for G alpha proteins by stimulating exchange of bound GDP for free GTP.</text>
</comment>
<evidence type="ECO:0000313" key="8">
    <source>
        <dbReference type="Ensembl" id="ENSEEEP00000033552.2"/>
    </source>
</evidence>
<name>A0A4W4GB59_ELEEL</name>